<accession>A0A915HML6</accession>
<reference evidence="2" key="1">
    <citation type="submission" date="2022-11" db="UniProtKB">
        <authorList>
            <consortium name="WormBaseParasite"/>
        </authorList>
    </citation>
    <scope>IDENTIFICATION</scope>
</reference>
<organism evidence="1 2">
    <name type="scientific">Romanomermis culicivorax</name>
    <name type="common">Nematode worm</name>
    <dbReference type="NCBI Taxonomy" id="13658"/>
    <lineage>
        <taxon>Eukaryota</taxon>
        <taxon>Metazoa</taxon>
        <taxon>Ecdysozoa</taxon>
        <taxon>Nematoda</taxon>
        <taxon>Enoplea</taxon>
        <taxon>Dorylaimia</taxon>
        <taxon>Mermithida</taxon>
        <taxon>Mermithoidea</taxon>
        <taxon>Mermithidae</taxon>
        <taxon>Romanomermis</taxon>
    </lineage>
</organism>
<keyword evidence="1" id="KW-1185">Reference proteome</keyword>
<dbReference type="AlphaFoldDB" id="A0A915HML6"/>
<evidence type="ECO:0000313" key="2">
    <source>
        <dbReference type="WBParaSite" id="nRc.2.0.1.t02587-RA"/>
    </source>
</evidence>
<sequence length="113" mass="13103">MPSNLLACNLDPKTFERLNIFARWAHISFWFCPRIELCYDDVCLQEDSMVLLKMKTINIVKGPHEFTTLNKPNRKNQAVSNPQKNSLTVIVVKSNSRRTHIIGSRFTDPRSQK</sequence>
<protein>
    <submittedName>
        <fullName evidence="2">Uncharacterized protein</fullName>
    </submittedName>
</protein>
<name>A0A915HML6_ROMCU</name>
<proteinExistence type="predicted"/>
<dbReference type="Proteomes" id="UP000887565">
    <property type="component" value="Unplaced"/>
</dbReference>
<evidence type="ECO:0000313" key="1">
    <source>
        <dbReference type="Proteomes" id="UP000887565"/>
    </source>
</evidence>
<dbReference type="WBParaSite" id="nRc.2.0.1.t02587-RA">
    <property type="protein sequence ID" value="nRc.2.0.1.t02587-RA"/>
    <property type="gene ID" value="nRc.2.0.1.g02587"/>
</dbReference>